<feature type="region of interest" description="Disordered" evidence="1">
    <location>
        <begin position="57"/>
        <end position="88"/>
    </location>
</feature>
<gene>
    <name evidence="2" type="ORF">AWW67_15885</name>
</gene>
<comment type="caution">
    <text evidence="2">The sequence shown here is derived from an EMBL/GenBank/DDBJ whole genome shotgun (WGS) entry which is preliminary data.</text>
</comment>
<dbReference type="STRING" id="1914963.AWW67_15885"/>
<dbReference type="AlphaFoldDB" id="A0A150Y2J9"/>
<dbReference type="Proteomes" id="UP000075663">
    <property type="component" value="Unassembled WGS sequence"/>
</dbReference>
<reference evidence="2 3" key="1">
    <citation type="submission" date="2016-01" db="EMBL/GenBank/DDBJ databases">
        <title>Genome sequencing of Roseivirga seohaensis SW-152.</title>
        <authorList>
            <person name="Selvaratnam C."/>
            <person name="Thevarajoo S."/>
            <person name="Goh K.M."/>
            <person name="Ee R."/>
            <person name="Chan K.-G."/>
            <person name="Chong C.S."/>
        </authorList>
    </citation>
    <scope>NUCLEOTIDE SEQUENCE [LARGE SCALE GENOMIC DNA]</scope>
    <source>
        <strain evidence="2 3">SW-152</strain>
    </source>
</reference>
<feature type="compositionally biased region" description="Acidic residues" evidence="1">
    <location>
        <begin position="63"/>
        <end position="73"/>
    </location>
</feature>
<name>A0A150Y2J9_9BACT</name>
<sequence length="88" mass="10062">MLILSLNLACFPHRKVRDSLCVYFIFNQKKCDMLKSERRNSVEKNFGLMFQSKGFVFNKFDPDPEEPEEEEEGGSNNPPPPVPPVSGN</sequence>
<evidence type="ECO:0000313" key="2">
    <source>
        <dbReference type="EMBL" id="KYG85191.1"/>
    </source>
</evidence>
<organism evidence="2 3">
    <name type="scientific">Roseivirga seohaensis</name>
    <dbReference type="NCBI Taxonomy" id="1914963"/>
    <lineage>
        <taxon>Bacteria</taxon>
        <taxon>Pseudomonadati</taxon>
        <taxon>Bacteroidota</taxon>
        <taxon>Cytophagia</taxon>
        <taxon>Cytophagales</taxon>
        <taxon>Roseivirgaceae</taxon>
        <taxon>Roseivirga</taxon>
    </lineage>
</organism>
<evidence type="ECO:0000256" key="1">
    <source>
        <dbReference type="SAM" id="MobiDB-lite"/>
    </source>
</evidence>
<proteinExistence type="predicted"/>
<accession>A0A150Y2J9</accession>
<dbReference type="EMBL" id="LRPB01000005">
    <property type="protein sequence ID" value="KYG85191.1"/>
    <property type="molecule type" value="Genomic_DNA"/>
</dbReference>
<evidence type="ECO:0000313" key="3">
    <source>
        <dbReference type="Proteomes" id="UP000075663"/>
    </source>
</evidence>
<protein>
    <submittedName>
        <fullName evidence="2">Uncharacterized protein</fullName>
    </submittedName>
</protein>
<feature type="compositionally biased region" description="Pro residues" evidence="1">
    <location>
        <begin position="77"/>
        <end position="88"/>
    </location>
</feature>